<dbReference type="InterPro" id="IPR000683">
    <property type="entry name" value="Gfo/Idh/MocA-like_OxRdtase_N"/>
</dbReference>
<dbReference type="PANTHER" id="PTHR43377:SF1">
    <property type="entry name" value="BILIVERDIN REDUCTASE A"/>
    <property type="match status" value="1"/>
</dbReference>
<comment type="caution">
    <text evidence="3">The sequence shown here is derived from an EMBL/GenBank/DDBJ whole genome shotgun (WGS) entry which is preliminary data.</text>
</comment>
<reference evidence="3" key="1">
    <citation type="submission" date="2020-10" db="EMBL/GenBank/DDBJ databases">
        <authorList>
            <person name="Gilroy R."/>
        </authorList>
    </citation>
    <scope>NUCLEOTIDE SEQUENCE</scope>
    <source>
        <strain evidence="3">13766</strain>
    </source>
</reference>
<evidence type="ECO:0000259" key="1">
    <source>
        <dbReference type="Pfam" id="PF01408"/>
    </source>
</evidence>
<sequence length="335" mass="37336">MLRSAVIGMGHIGNLHARIHKEQTVSELVAVCDRDHERADAAARALGVPAYYDAQEMLDHEKPDVVSITTGGYEYSSDHYEPTMQALRAGCHVLGEKPISNDLRHAQEMVDLAEKMGVCYGIDMNHRFTPAARAAKKWQNDGRIGELLFCNMALWIGKPQPLDSPYYHLKALNPHSVDIMRYFMGDIEEVHCYAMIASGRNIYSTASINMKFACGAVGHLTSSYDIARGHPMERCEVAGRDGRLVFEDMWREATLYPAGNPMKEVYTNPVFGGFSNFDDTFRDRITYFFTQVARGDKPSEIDGSGRSGLEAQRVIHAAIASLKSNKPVRVADTVE</sequence>
<proteinExistence type="predicted"/>
<evidence type="ECO:0000259" key="2">
    <source>
        <dbReference type="Pfam" id="PF22725"/>
    </source>
</evidence>
<dbReference type="Pfam" id="PF01408">
    <property type="entry name" value="GFO_IDH_MocA"/>
    <property type="match status" value="1"/>
</dbReference>
<dbReference type="InterPro" id="IPR055170">
    <property type="entry name" value="GFO_IDH_MocA-like_dom"/>
</dbReference>
<evidence type="ECO:0000313" key="4">
    <source>
        <dbReference type="Proteomes" id="UP000824140"/>
    </source>
</evidence>
<dbReference type="AlphaFoldDB" id="A0A9D1K7P5"/>
<dbReference type="InterPro" id="IPR036291">
    <property type="entry name" value="NAD(P)-bd_dom_sf"/>
</dbReference>
<gene>
    <name evidence="3" type="ORF">IAA84_08910</name>
</gene>
<dbReference type="Gene3D" id="3.30.360.10">
    <property type="entry name" value="Dihydrodipicolinate Reductase, domain 2"/>
    <property type="match status" value="1"/>
</dbReference>
<accession>A0A9D1K7P5</accession>
<reference evidence="3" key="2">
    <citation type="journal article" date="2021" name="PeerJ">
        <title>Extensive microbial diversity within the chicken gut microbiome revealed by metagenomics and culture.</title>
        <authorList>
            <person name="Gilroy R."/>
            <person name="Ravi A."/>
            <person name="Getino M."/>
            <person name="Pursley I."/>
            <person name="Horton D.L."/>
            <person name="Alikhan N.F."/>
            <person name="Baker D."/>
            <person name="Gharbi K."/>
            <person name="Hall N."/>
            <person name="Watson M."/>
            <person name="Adriaenssens E.M."/>
            <person name="Foster-Nyarko E."/>
            <person name="Jarju S."/>
            <person name="Secka A."/>
            <person name="Antonio M."/>
            <person name="Oren A."/>
            <person name="Chaudhuri R.R."/>
            <person name="La Ragione R."/>
            <person name="Hildebrand F."/>
            <person name="Pallen M.J."/>
        </authorList>
    </citation>
    <scope>NUCLEOTIDE SEQUENCE</scope>
    <source>
        <strain evidence="3">13766</strain>
    </source>
</reference>
<dbReference type="SUPFAM" id="SSF51735">
    <property type="entry name" value="NAD(P)-binding Rossmann-fold domains"/>
    <property type="match status" value="1"/>
</dbReference>
<dbReference type="GO" id="GO:0000166">
    <property type="term" value="F:nucleotide binding"/>
    <property type="evidence" value="ECO:0007669"/>
    <property type="project" value="InterPro"/>
</dbReference>
<dbReference type="Gene3D" id="3.40.50.720">
    <property type="entry name" value="NAD(P)-binding Rossmann-like Domain"/>
    <property type="match status" value="1"/>
</dbReference>
<dbReference type="Proteomes" id="UP000824140">
    <property type="component" value="Unassembled WGS sequence"/>
</dbReference>
<evidence type="ECO:0000313" key="3">
    <source>
        <dbReference type="EMBL" id="HIS93118.1"/>
    </source>
</evidence>
<dbReference type="EMBL" id="DVJN01000178">
    <property type="protein sequence ID" value="HIS93118.1"/>
    <property type="molecule type" value="Genomic_DNA"/>
</dbReference>
<organism evidence="3 4">
    <name type="scientific">Candidatus Alectryocaccomicrobium excrementavium</name>
    <dbReference type="NCBI Taxonomy" id="2840668"/>
    <lineage>
        <taxon>Bacteria</taxon>
        <taxon>Bacillati</taxon>
        <taxon>Bacillota</taxon>
        <taxon>Clostridia</taxon>
        <taxon>Candidatus Alectryocaccomicrobium</taxon>
    </lineage>
</organism>
<protein>
    <submittedName>
        <fullName evidence="3">Gfo/Idh/MocA family oxidoreductase</fullName>
    </submittedName>
</protein>
<feature type="domain" description="GFO/IDH/MocA-like oxidoreductase" evidence="2">
    <location>
        <begin position="133"/>
        <end position="244"/>
    </location>
</feature>
<dbReference type="PANTHER" id="PTHR43377">
    <property type="entry name" value="BILIVERDIN REDUCTASE A"/>
    <property type="match status" value="1"/>
</dbReference>
<dbReference type="InterPro" id="IPR051450">
    <property type="entry name" value="Gfo/Idh/MocA_Oxidoreductases"/>
</dbReference>
<dbReference type="Pfam" id="PF22725">
    <property type="entry name" value="GFO_IDH_MocA_C3"/>
    <property type="match status" value="1"/>
</dbReference>
<feature type="domain" description="Gfo/Idh/MocA-like oxidoreductase N-terminal" evidence="1">
    <location>
        <begin position="3"/>
        <end position="122"/>
    </location>
</feature>
<dbReference type="SUPFAM" id="SSF55347">
    <property type="entry name" value="Glyceraldehyde-3-phosphate dehydrogenase-like, C-terminal domain"/>
    <property type="match status" value="1"/>
</dbReference>
<name>A0A9D1K7P5_9FIRM</name>